<dbReference type="OrthoDB" id="9759185at2"/>
<accession>A0A396SJT4</accession>
<feature type="transmembrane region" description="Helical" evidence="7">
    <location>
        <begin position="7"/>
        <end position="24"/>
    </location>
</feature>
<feature type="transmembrane region" description="Helical" evidence="7">
    <location>
        <begin position="230"/>
        <end position="252"/>
    </location>
</feature>
<dbReference type="GO" id="GO:0009306">
    <property type="term" value="P:protein secretion"/>
    <property type="evidence" value="ECO:0007669"/>
    <property type="project" value="InterPro"/>
</dbReference>
<dbReference type="PROSITE" id="PS00994">
    <property type="entry name" value="FHIPEP"/>
    <property type="match status" value="1"/>
</dbReference>
<keyword evidence="6 7" id="KW-0472">Membrane</keyword>
<dbReference type="Gene3D" id="3.40.30.60">
    <property type="entry name" value="FHIPEP family, domain 1"/>
    <property type="match status" value="1"/>
</dbReference>
<dbReference type="Gene3D" id="3.40.50.12790">
    <property type="entry name" value="FHIPEP family, domain 4"/>
    <property type="match status" value="1"/>
</dbReference>
<dbReference type="PANTHER" id="PTHR30161:SF1">
    <property type="entry name" value="FLAGELLAR BIOSYNTHESIS PROTEIN FLHA-RELATED"/>
    <property type="match status" value="1"/>
</dbReference>
<dbReference type="AlphaFoldDB" id="A0A396SJT4"/>
<sequence>MNIRDLGVLAAVIMIVAMLIIPLPTWLLSFLIIINITLSLIVLLVAMNMKEALDFAIFPSVILLLTLFRLGLSISTTRAILANGDAGDVVETFGEFVTGGNILVGLVIFMLLVIINFIVITKGSERVAEVAARFTLDAMPGKQMSIDADLNAGMISEKEARERREKVARESDFYGAMDGATKFVKGDAIASIIMVFINLLFGIIIGMLQLGYSMADAAKHFSTLTVGDGLVAQIPALLVSTATGIVVTRAASEGNLGEDIANQLFAQSKLLYIAGGTIFLLGIFTPLPEWITIPIAAVLIGGAYMIDNRKKKPEDPEEMLEMEEEVAADTMKSPENVVNLLNIDPIEFEFGYGLIPLVDTAQGGDLLDRVVMIRRQLALELGIVIPVVRIRDNIQLQPNEYRIKIKGNEMARGELLLDHYLSMSPGDDDSIEGIDTIEPSFGLPAKWITEKVKEDAEMLGYTVVDPPSVVSTHLTEIIRANAHELLGRQETKQLIDHLRENYSILVDELTPTPLSIGEIQKVLAKLLKENVSIRNLPIIFETLADYAKLTSDPDVLTEYVRQSLARQITSQYAAGGTSLKVITIPGKLEKLIADSIQQTDHGNYLAMNPQDSQNVLESIAREVERVSFMEQSPIILCSPGIRMYLRQLTERYFAQIPILSYNELDANVEIQSVGVVNVE</sequence>
<keyword evidence="3 7" id="KW-1003">Cell membrane</keyword>
<feature type="transmembrane region" description="Helical" evidence="7">
    <location>
        <begin position="30"/>
        <end position="49"/>
    </location>
</feature>
<keyword evidence="8" id="KW-0282">Flagellum</keyword>
<name>A0A396SJT4_9BACL</name>
<keyword evidence="7" id="KW-1005">Bacterial flagellum biogenesis</keyword>
<evidence type="ECO:0000256" key="3">
    <source>
        <dbReference type="ARBA" id="ARBA00022475"/>
    </source>
</evidence>
<comment type="function">
    <text evidence="7">Required for formation of the rod structure of the flagellar apparatus. Together with FliI and FliH, may constitute the export apparatus of flagellin.</text>
</comment>
<dbReference type="InterPro" id="IPR025505">
    <property type="entry name" value="FHIPEP_CS"/>
</dbReference>
<evidence type="ECO:0000256" key="2">
    <source>
        <dbReference type="ARBA" id="ARBA00008835"/>
    </source>
</evidence>
<keyword evidence="8" id="KW-0969">Cilium</keyword>
<dbReference type="EMBL" id="QWEI01000001">
    <property type="protein sequence ID" value="RHW39629.1"/>
    <property type="molecule type" value="Genomic_DNA"/>
</dbReference>
<comment type="caution">
    <text evidence="8">The sequence shown here is derived from an EMBL/GenBank/DDBJ whole genome shotgun (WGS) entry which is preliminary data.</text>
</comment>
<dbReference type="InterPro" id="IPR006301">
    <property type="entry name" value="FlhA"/>
</dbReference>
<evidence type="ECO:0000313" key="8">
    <source>
        <dbReference type="EMBL" id="RHW39629.1"/>
    </source>
</evidence>
<dbReference type="PIRSF" id="PIRSF005419">
    <property type="entry name" value="FlhA"/>
    <property type="match status" value="1"/>
</dbReference>
<dbReference type="InterPro" id="IPR001712">
    <property type="entry name" value="T3SS_FHIPEP"/>
</dbReference>
<feature type="transmembrane region" description="Helical" evidence="7">
    <location>
        <begin position="61"/>
        <end position="81"/>
    </location>
</feature>
<evidence type="ECO:0000256" key="4">
    <source>
        <dbReference type="ARBA" id="ARBA00022692"/>
    </source>
</evidence>
<dbReference type="InterPro" id="IPR042196">
    <property type="entry name" value="FHIPEP_4"/>
</dbReference>
<feature type="transmembrane region" description="Helical" evidence="7">
    <location>
        <begin position="188"/>
        <end position="210"/>
    </location>
</feature>
<reference evidence="8 9" key="1">
    <citation type="submission" date="2018-08" db="EMBL/GenBank/DDBJ databases">
        <title>Lysinibacillus sp. YLB-03 draft genome sequence.</title>
        <authorList>
            <person name="Yu L."/>
        </authorList>
    </citation>
    <scope>NUCLEOTIDE SEQUENCE [LARGE SCALE GENOMIC DNA]</scope>
    <source>
        <strain evidence="8 9">YLB-03</strain>
    </source>
</reference>
<organism evidence="8 9">
    <name type="scientific">Ureibacillus yapensis</name>
    <dbReference type="NCBI Taxonomy" id="2304605"/>
    <lineage>
        <taxon>Bacteria</taxon>
        <taxon>Bacillati</taxon>
        <taxon>Bacillota</taxon>
        <taxon>Bacilli</taxon>
        <taxon>Bacillales</taxon>
        <taxon>Caryophanaceae</taxon>
        <taxon>Ureibacillus</taxon>
    </lineage>
</organism>
<comment type="similarity">
    <text evidence="2 7">Belongs to the FHIPEP (flagella/HR/invasion proteins export pore) family.</text>
</comment>
<dbReference type="PRINTS" id="PR00949">
    <property type="entry name" value="TYPE3IMAPROT"/>
</dbReference>
<feature type="transmembrane region" description="Helical" evidence="7">
    <location>
        <begin position="264"/>
        <end position="284"/>
    </location>
</feature>
<evidence type="ECO:0000256" key="1">
    <source>
        <dbReference type="ARBA" id="ARBA00004651"/>
    </source>
</evidence>
<protein>
    <recommendedName>
        <fullName evidence="7">Flagellar biosynthesis protein FlhA</fullName>
    </recommendedName>
</protein>
<evidence type="ECO:0000256" key="7">
    <source>
        <dbReference type="RuleBase" id="RU364093"/>
    </source>
</evidence>
<feature type="transmembrane region" description="Helical" evidence="7">
    <location>
        <begin position="101"/>
        <end position="120"/>
    </location>
</feature>
<keyword evidence="8" id="KW-0966">Cell projection</keyword>
<dbReference type="RefSeq" id="WP_118874641.1">
    <property type="nucleotide sequence ID" value="NZ_QWEI01000001.1"/>
</dbReference>
<dbReference type="Proteomes" id="UP000265692">
    <property type="component" value="Unassembled WGS sequence"/>
</dbReference>
<keyword evidence="7" id="KW-1006">Bacterial flagellum protein export</keyword>
<evidence type="ECO:0000256" key="6">
    <source>
        <dbReference type="ARBA" id="ARBA00023136"/>
    </source>
</evidence>
<comment type="subcellular location">
    <subcellularLocation>
        <location evidence="1 7">Cell membrane</location>
        <topology evidence="1 7">Multi-pass membrane protein</topology>
    </subcellularLocation>
</comment>
<dbReference type="NCBIfam" id="TIGR01398">
    <property type="entry name" value="FlhA"/>
    <property type="match status" value="1"/>
</dbReference>
<evidence type="ECO:0000313" key="9">
    <source>
        <dbReference type="Proteomes" id="UP000265692"/>
    </source>
</evidence>
<keyword evidence="9" id="KW-1185">Reference proteome</keyword>
<dbReference type="GO" id="GO:0005886">
    <property type="term" value="C:plasma membrane"/>
    <property type="evidence" value="ECO:0007669"/>
    <property type="project" value="UniProtKB-SubCell"/>
</dbReference>
<dbReference type="InterPro" id="IPR042193">
    <property type="entry name" value="FHIPEP_3"/>
</dbReference>
<dbReference type="GO" id="GO:0044780">
    <property type="term" value="P:bacterial-type flagellum assembly"/>
    <property type="evidence" value="ECO:0007669"/>
    <property type="project" value="InterPro"/>
</dbReference>
<dbReference type="InterPro" id="IPR042194">
    <property type="entry name" value="FHIPEP_1"/>
</dbReference>
<keyword evidence="7" id="KW-0813">Transport</keyword>
<proteinExistence type="inferred from homology"/>
<keyword evidence="4 7" id="KW-0812">Transmembrane</keyword>
<dbReference type="Gene3D" id="1.10.8.540">
    <property type="entry name" value="FHIPEP family, domain 3"/>
    <property type="match status" value="1"/>
</dbReference>
<dbReference type="PANTHER" id="PTHR30161">
    <property type="entry name" value="FLAGELLAR EXPORT PROTEIN, MEMBRANE FLHA SUBUNIT-RELATED"/>
    <property type="match status" value="1"/>
</dbReference>
<keyword evidence="7" id="KW-0653">Protein transport</keyword>
<evidence type="ECO:0000256" key="5">
    <source>
        <dbReference type="ARBA" id="ARBA00022989"/>
    </source>
</evidence>
<keyword evidence="5 7" id="KW-1133">Transmembrane helix</keyword>
<dbReference type="Pfam" id="PF00771">
    <property type="entry name" value="FHIPEP"/>
    <property type="match status" value="1"/>
</dbReference>
<gene>
    <name evidence="7 8" type="primary">flhA</name>
    <name evidence="8" type="ORF">D1B33_01920</name>
</gene>